<protein>
    <recommendedName>
        <fullName evidence="7">Flagellar P-ring protein</fullName>
    </recommendedName>
    <alternativeName>
        <fullName evidence="7">Basal body P-ring protein</fullName>
    </alternativeName>
</protein>
<dbReference type="GO" id="GO:0071973">
    <property type="term" value="P:bacterial-type flagellum-dependent cell motility"/>
    <property type="evidence" value="ECO:0007669"/>
    <property type="project" value="InterPro"/>
</dbReference>
<dbReference type="RefSeq" id="WP_280626228.1">
    <property type="nucleotide sequence ID" value="NZ_CP123504.1"/>
</dbReference>
<dbReference type="Proteomes" id="UP001177595">
    <property type="component" value="Chromosome"/>
</dbReference>
<dbReference type="PANTHER" id="PTHR30381:SF0">
    <property type="entry name" value="FLAGELLAR P-RING PROTEIN"/>
    <property type="match status" value="1"/>
</dbReference>
<evidence type="ECO:0000313" key="9">
    <source>
        <dbReference type="Proteomes" id="UP001177595"/>
    </source>
</evidence>
<accession>A0AA95K7A0</accession>
<comment type="subcellular location">
    <subcellularLocation>
        <location evidence="2 7">Bacterial flagellum basal body</location>
    </subcellularLocation>
</comment>
<organism evidence="8 9">
    <name type="scientific">Arsenophonus nasoniae</name>
    <name type="common">son-killer infecting Nasonia vitripennis</name>
    <dbReference type="NCBI Taxonomy" id="638"/>
    <lineage>
        <taxon>Bacteria</taxon>
        <taxon>Pseudomonadati</taxon>
        <taxon>Pseudomonadota</taxon>
        <taxon>Gammaproteobacteria</taxon>
        <taxon>Enterobacterales</taxon>
        <taxon>Morganellaceae</taxon>
        <taxon>Arsenophonus</taxon>
    </lineage>
</organism>
<keyword evidence="8" id="KW-0282">Flagellum</keyword>
<reference evidence="8" key="1">
    <citation type="submission" date="2023-04" db="EMBL/GenBank/DDBJ databases">
        <title>Genome dynamics across the evolutionary transition to endosymbiosis.</title>
        <authorList>
            <person name="Siozios S."/>
            <person name="Nadal-Jimenez P."/>
            <person name="Azagi T."/>
            <person name="Sprong H."/>
            <person name="Frost C.L."/>
            <person name="Parratt S.R."/>
            <person name="Taylor G."/>
            <person name="Brettell L."/>
            <person name="Lew K.C."/>
            <person name="Croft L."/>
            <person name="King K.C."/>
            <person name="Brockhurst M.A."/>
            <person name="Hypsa V."/>
            <person name="Novakova E."/>
            <person name="Darby A.C."/>
            <person name="Hurst G.D.D."/>
        </authorList>
    </citation>
    <scope>NUCLEOTIDE SEQUENCE</scope>
    <source>
        <strain evidence="8">APv</strain>
    </source>
</reference>
<name>A0AA95K7A0_9GAMM</name>
<dbReference type="EMBL" id="CP123504">
    <property type="protein sequence ID" value="WGM03155.1"/>
    <property type="molecule type" value="Genomic_DNA"/>
</dbReference>
<dbReference type="GO" id="GO:0009428">
    <property type="term" value="C:bacterial-type flagellum basal body, distal rod, P ring"/>
    <property type="evidence" value="ECO:0007669"/>
    <property type="project" value="InterPro"/>
</dbReference>
<dbReference type="Pfam" id="PF02119">
    <property type="entry name" value="FlgI"/>
    <property type="match status" value="1"/>
</dbReference>
<dbReference type="GO" id="GO:0030288">
    <property type="term" value="C:outer membrane-bounded periplasmic space"/>
    <property type="evidence" value="ECO:0007669"/>
    <property type="project" value="InterPro"/>
</dbReference>
<keyword evidence="8" id="KW-0966">Cell projection</keyword>
<proteinExistence type="inferred from homology"/>
<evidence type="ECO:0000256" key="3">
    <source>
        <dbReference type="ARBA" id="ARBA00008994"/>
    </source>
</evidence>
<dbReference type="AlphaFoldDB" id="A0AA95K7A0"/>
<dbReference type="InterPro" id="IPR001782">
    <property type="entry name" value="Flag_FlgI"/>
</dbReference>
<dbReference type="HAMAP" id="MF_00416">
    <property type="entry name" value="FlgI"/>
    <property type="match status" value="1"/>
</dbReference>
<gene>
    <name evidence="7" type="primary">flgI</name>
    <name evidence="8" type="ORF">QE210_06530</name>
</gene>
<dbReference type="PANTHER" id="PTHR30381">
    <property type="entry name" value="FLAGELLAR P-RING PERIPLASMIC PROTEIN FLGI"/>
    <property type="match status" value="1"/>
</dbReference>
<evidence type="ECO:0000256" key="2">
    <source>
        <dbReference type="ARBA" id="ARBA00004117"/>
    </source>
</evidence>
<comment type="similarity">
    <text evidence="3 7">Belongs to the FlgI family.</text>
</comment>
<keyword evidence="5" id="KW-0732">Signal</keyword>
<dbReference type="GO" id="GO:0005198">
    <property type="term" value="F:structural molecule activity"/>
    <property type="evidence" value="ECO:0007669"/>
    <property type="project" value="InterPro"/>
</dbReference>
<comment type="subunit">
    <text evidence="4 7">The basal body constitutes a major portion of the flagellar organelle and consists of four rings (L,P,S, and M) mounted on a central rod.</text>
</comment>
<keyword evidence="8" id="KW-0969">Cilium</keyword>
<sequence length="377" mass="39722">MRKLMVDSLLGKLLLWLPLPMLLLCSSMVPAERIRDLTSIEGVRENALIGYGLVVGLDGTGDQTSQTPFTTQSMSNMLSQLGITVPPGTNMQLKNVAAVMITAKLPPFGRAGQTIDVVVSSLGNAKSLRGGTLLMTPLKGADNQVYAVAQGNIVVGGAGASAGGSSIKVNQLAGGRISAGAVIERELASQFGKTNTLNLQLNEENFSLAQTISDAVNRIKGFGTATPLDARTVELRLPASQSEQVRFLAQIQNINIKSVPIDAKIILNARTGSVVMNRSVMLDNCAISQGGLSITVDRRVNVSQPDTPFAGGKTVVTRNTDISLNEKHDGLHKVNASANLNEVIRALNALGATPTDLMSILQAMESAGCLRAKLEII</sequence>
<evidence type="ECO:0000313" key="8">
    <source>
        <dbReference type="EMBL" id="WGM03155.1"/>
    </source>
</evidence>
<comment type="function">
    <text evidence="1 7">Assembles around the rod to form the L-ring and probably protects the motor/basal body from shearing forces during rotation.</text>
</comment>
<keyword evidence="6 7" id="KW-0975">Bacterial flagellum</keyword>
<dbReference type="PRINTS" id="PR01010">
    <property type="entry name" value="FLGPRINGFLGI"/>
</dbReference>
<dbReference type="NCBIfam" id="NF003676">
    <property type="entry name" value="PRK05303.1"/>
    <property type="match status" value="1"/>
</dbReference>
<evidence type="ECO:0000256" key="1">
    <source>
        <dbReference type="ARBA" id="ARBA00002591"/>
    </source>
</evidence>
<evidence type="ECO:0000256" key="6">
    <source>
        <dbReference type="ARBA" id="ARBA00023143"/>
    </source>
</evidence>
<evidence type="ECO:0000256" key="5">
    <source>
        <dbReference type="ARBA" id="ARBA00022729"/>
    </source>
</evidence>
<evidence type="ECO:0000256" key="4">
    <source>
        <dbReference type="ARBA" id="ARBA00011439"/>
    </source>
</evidence>
<evidence type="ECO:0000256" key="7">
    <source>
        <dbReference type="HAMAP-Rule" id="MF_00416"/>
    </source>
</evidence>